<dbReference type="InterPro" id="IPR008271">
    <property type="entry name" value="Ser/Thr_kinase_AS"/>
</dbReference>
<evidence type="ECO:0000256" key="6">
    <source>
        <dbReference type="SAM" id="MobiDB-lite"/>
    </source>
</evidence>
<evidence type="ECO:0000256" key="7">
    <source>
        <dbReference type="SAM" id="Phobius"/>
    </source>
</evidence>
<dbReference type="CDD" id="cd14014">
    <property type="entry name" value="STKc_PknB_like"/>
    <property type="match status" value="1"/>
</dbReference>
<gene>
    <name evidence="9" type="ORF">EPA93_22520</name>
</gene>
<dbReference type="EMBL" id="CP035758">
    <property type="protein sequence ID" value="QBD78616.1"/>
    <property type="molecule type" value="Genomic_DNA"/>
</dbReference>
<dbReference type="OrthoDB" id="142029at2"/>
<reference evidence="9 10" key="1">
    <citation type="submission" date="2019-01" db="EMBL/GenBank/DDBJ databases">
        <title>Ktedonosporobacter rubrisoli SCAWS-G2.</title>
        <authorList>
            <person name="Huang Y."/>
            <person name="Yan B."/>
        </authorList>
    </citation>
    <scope>NUCLEOTIDE SEQUENCE [LARGE SCALE GENOMIC DNA]</scope>
    <source>
        <strain evidence="9 10">SCAWS-G2</strain>
    </source>
</reference>
<sequence length="741" mass="79007">MIGRLCWSASRSLQIDTPCRTGGFADVYLGEHVHLCTQAAIKVLQMRLLESNCEDFLREARTVAHLLHPNIIRVLDFGVQDTVPYLVMDYAAGGTLRQHYMHGSPLPLASLVPYISQAASALQYAHDRRVVHRDVKPENMLLGVNNEILMSDFGLALVTQNSSSRPTKDMSGTAGYMAPEQVQGKPRATSDQYALAIIAYEWLTGERPFQGSFLEVATQHVLAAPASLREKVPSIPEAVDKVIMQALAKDPQERFASVQDFAVALEQAYKEVEATFPSSSLPVASTPQFRESGVLPLAPQATQAISVEDSTSQLEPMSDELVAPSNQTIFQVSYSTQPLEKLTTAEESQAASWQSAESNTTENHELMVDFSTPAQTPLAGKGEQVDARLSSSMSGPLVTPQHAKKNDQGASNVPLALASGSDSAAPPVLPGWQNHSTGRKKPFIWLSGLLVLVLVVASASIWYFSSSNRSVSHGASPVVTAQANTTQPSSLTVTALPQGAVTPTSAIQPGSKPSAGAASPTALAPTKVPTLTPSPQAGTANPYPPYSGKLQLDDPLTSNIHNWASSSYCSFSGGSYHVTVSPGTLMPCTMQNASYTDFTYEVQMTFVNSGQQDSAGGLIFRDGSNMGSFYYFKIYSNGQYTFGICVKGSDCSHVLATNTNQISSMSSKLARSNTLAVVAQSSVFTLYLNGQPIAGPIKDISLSSGSIGVYADGGVEKTLSIKLGGSSNTDVAFNNARVWAL</sequence>
<keyword evidence="7" id="KW-0812">Transmembrane</keyword>
<dbReference type="InterPro" id="IPR030616">
    <property type="entry name" value="Aur-like"/>
</dbReference>
<dbReference type="Gene3D" id="2.60.120.560">
    <property type="entry name" value="Exo-inulinase, domain 1"/>
    <property type="match status" value="1"/>
</dbReference>
<dbReference type="PROSITE" id="PS00108">
    <property type="entry name" value="PROTEIN_KINASE_ST"/>
    <property type="match status" value="1"/>
</dbReference>
<accession>A0A4P6JUJ3</accession>
<dbReference type="RefSeq" id="WP_129889669.1">
    <property type="nucleotide sequence ID" value="NZ_CP035758.1"/>
</dbReference>
<dbReference type="PROSITE" id="PS50011">
    <property type="entry name" value="PROTEIN_KINASE_DOM"/>
    <property type="match status" value="1"/>
</dbReference>
<feature type="region of interest" description="Disordered" evidence="6">
    <location>
        <begin position="502"/>
        <end position="546"/>
    </location>
</feature>
<feature type="compositionally biased region" description="Low complexity" evidence="6">
    <location>
        <begin position="345"/>
        <end position="358"/>
    </location>
</feature>
<dbReference type="Pfam" id="PF00069">
    <property type="entry name" value="Pkinase"/>
    <property type="match status" value="1"/>
</dbReference>
<evidence type="ECO:0000313" key="9">
    <source>
        <dbReference type="EMBL" id="QBD78616.1"/>
    </source>
</evidence>
<evidence type="ECO:0000313" key="10">
    <source>
        <dbReference type="Proteomes" id="UP000290365"/>
    </source>
</evidence>
<dbReference type="PANTHER" id="PTHR24350">
    <property type="entry name" value="SERINE/THREONINE-PROTEIN KINASE IAL-RELATED"/>
    <property type="match status" value="1"/>
</dbReference>
<dbReference type="Gene3D" id="1.10.510.10">
    <property type="entry name" value="Transferase(Phosphotransferase) domain 1"/>
    <property type="match status" value="1"/>
</dbReference>
<keyword evidence="7" id="KW-0472">Membrane</keyword>
<protein>
    <recommendedName>
        <fullName evidence="8">Protein kinase domain-containing protein</fullName>
    </recommendedName>
</protein>
<name>A0A4P6JUJ3_KTERU</name>
<evidence type="ECO:0000256" key="2">
    <source>
        <dbReference type="ARBA" id="ARBA00022679"/>
    </source>
</evidence>
<dbReference type="KEGG" id="kbs:EPA93_22520"/>
<keyword evidence="10" id="KW-1185">Reference proteome</keyword>
<dbReference type="InterPro" id="IPR011009">
    <property type="entry name" value="Kinase-like_dom_sf"/>
</dbReference>
<evidence type="ECO:0000259" key="8">
    <source>
        <dbReference type="PROSITE" id="PS50011"/>
    </source>
</evidence>
<feature type="compositionally biased region" description="Polar residues" evidence="6">
    <location>
        <begin position="529"/>
        <end position="539"/>
    </location>
</feature>
<evidence type="ECO:0000256" key="1">
    <source>
        <dbReference type="ARBA" id="ARBA00022527"/>
    </source>
</evidence>
<dbReference type="SUPFAM" id="SSF56112">
    <property type="entry name" value="Protein kinase-like (PK-like)"/>
    <property type="match status" value="1"/>
</dbReference>
<dbReference type="Gene3D" id="3.30.200.20">
    <property type="entry name" value="Phosphorylase Kinase, domain 1"/>
    <property type="match status" value="1"/>
</dbReference>
<dbReference type="Proteomes" id="UP000290365">
    <property type="component" value="Chromosome"/>
</dbReference>
<dbReference type="GO" id="GO:0005524">
    <property type="term" value="F:ATP binding"/>
    <property type="evidence" value="ECO:0007669"/>
    <property type="project" value="UniProtKB-KW"/>
</dbReference>
<feature type="transmembrane region" description="Helical" evidence="7">
    <location>
        <begin position="443"/>
        <end position="464"/>
    </location>
</feature>
<feature type="region of interest" description="Disordered" evidence="6">
    <location>
        <begin position="374"/>
        <end position="423"/>
    </location>
</feature>
<proteinExistence type="predicted"/>
<evidence type="ECO:0000256" key="5">
    <source>
        <dbReference type="ARBA" id="ARBA00022840"/>
    </source>
</evidence>
<dbReference type="AlphaFoldDB" id="A0A4P6JUJ3"/>
<evidence type="ECO:0000256" key="4">
    <source>
        <dbReference type="ARBA" id="ARBA00022777"/>
    </source>
</evidence>
<feature type="region of interest" description="Disordered" evidence="6">
    <location>
        <begin position="341"/>
        <end position="360"/>
    </location>
</feature>
<feature type="domain" description="Protein kinase" evidence="8">
    <location>
        <begin position="13"/>
        <end position="269"/>
    </location>
</feature>
<keyword evidence="4" id="KW-0418">Kinase</keyword>
<dbReference type="GO" id="GO:0004674">
    <property type="term" value="F:protein serine/threonine kinase activity"/>
    <property type="evidence" value="ECO:0007669"/>
    <property type="project" value="UniProtKB-KW"/>
</dbReference>
<keyword evidence="7" id="KW-1133">Transmembrane helix</keyword>
<evidence type="ECO:0000256" key="3">
    <source>
        <dbReference type="ARBA" id="ARBA00022741"/>
    </source>
</evidence>
<dbReference type="InterPro" id="IPR000719">
    <property type="entry name" value="Prot_kinase_dom"/>
</dbReference>
<dbReference type="SMART" id="SM00220">
    <property type="entry name" value="S_TKc"/>
    <property type="match status" value="1"/>
</dbReference>
<organism evidence="9 10">
    <name type="scientific">Ktedonosporobacter rubrisoli</name>
    <dbReference type="NCBI Taxonomy" id="2509675"/>
    <lineage>
        <taxon>Bacteria</taxon>
        <taxon>Bacillati</taxon>
        <taxon>Chloroflexota</taxon>
        <taxon>Ktedonobacteria</taxon>
        <taxon>Ktedonobacterales</taxon>
        <taxon>Ktedonosporobacteraceae</taxon>
        <taxon>Ktedonosporobacter</taxon>
    </lineage>
</organism>
<keyword evidence="1" id="KW-0723">Serine/threonine-protein kinase</keyword>
<keyword evidence="3" id="KW-0547">Nucleotide-binding</keyword>
<keyword evidence="5" id="KW-0067">ATP-binding</keyword>
<keyword evidence="2" id="KW-0808">Transferase</keyword>